<protein>
    <submittedName>
        <fullName evidence="10">Uncharacterized protein</fullName>
    </submittedName>
</protein>
<evidence type="ECO:0000256" key="4">
    <source>
        <dbReference type="ARBA" id="ARBA00022833"/>
    </source>
</evidence>
<accession>K4FQE5</accession>
<feature type="compositionally biased region" description="Basic and acidic residues" evidence="7">
    <location>
        <begin position="204"/>
        <end position="220"/>
    </location>
</feature>
<keyword evidence="5" id="KW-0805">Transcription regulation</keyword>
<feature type="domain" description="Polycomb protein VEFS-Box" evidence="8">
    <location>
        <begin position="285"/>
        <end position="356"/>
    </location>
</feature>
<dbReference type="InterPro" id="IPR019135">
    <property type="entry name" value="Polycomb_protein_VEFS-Box"/>
</dbReference>
<feature type="compositionally biased region" description="Basic residues" evidence="7">
    <location>
        <begin position="178"/>
        <end position="187"/>
    </location>
</feature>
<organism evidence="10">
    <name type="scientific">Capsella rubella</name>
    <dbReference type="NCBI Taxonomy" id="81985"/>
    <lineage>
        <taxon>Eukaryota</taxon>
        <taxon>Viridiplantae</taxon>
        <taxon>Streptophyta</taxon>
        <taxon>Embryophyta</taxon>
        <taxon>Tracheophyta</taxon>
        <taxon>Spermatophyta</taxon>
        <taxon>Magnoliopsida</taxon>
        <taxon>eudicotyledons</taxon>
        <taxon>Gunneridae</taxon>
        <taxon>Pentapetalae</taxon>
        <taxon>rosids</taxon>
        <taxon>malvids</taxon>
        <taxon>Brassicales</taxon>
        <taxon>Brassicaceae</taxon>
        <taxon>Camelineae</taxon>
        <taxon>Capsella</taxon>
    </lineage>
</organism>
<dbReference type="Pfam" id="PF24663">
    <property type="entry name" value="DUF7651"/>
    <property type="match status" value="1"/>
</dbReference>
<evidence type="ECO:0000256" key="7">
    <source>
        <dbReference type="SAM" id="MobiDB-lite"/>
    </source>
</evidence>
<dbReference type="GO" id="GO:0008270">
    <property type="term" value="F:zinc ion binding"/>
    <property type="evidence" value="ECO:0007669"/>
    <property type="project" value="UniProtKB-KW"/>
</dbReference>
<proteinExistence type="inferred from homology"/>
<dbReference type="AlphaFoldDB" id="K4FQE5"/>
<reference evidence="10" key="1">
    <citation type="journal article" date="2012" name="Genetics">
        <title>Independent FLC Mutations as Causes of Flowering-Time Variation in Arabidopsis thaliana and Capsella rubella.</title>
        <authorList>
            <person name="Guo Y.L."/>
            <person name="Todesco M."/>
            <person name="Hagmann J."/>
            <person name="Das S."/>
            <person name="Weigel D."/>
        </authorList>
    </citation>
    <scope>NUCLEOTIDE SEQUENCE</scope>
</reference>
<gene>
    <name evidence="10" type="ORF">34G24.9</name>
</gene>
<dbReference type="GO" id="GO:0005634">
    <property type="term" value="C:nucleus"/>
    <property type="evidence" value="ECO:0007669"/>
    <property type="project" value="TreeGrafter"/>
</dbReference>
<evidence type="ECO:0000256" key="3">
    <source>
        <dbReference type="ARBA" id="ARBA00022771"/>
    </source>
</evidence>
<comment type="similarity">
    <text evidence="1">Belongs to the VEFS (VRN2-EMF2-FIS2-SU(Z)12) family.</text>
</comment>
<dbReference type="InterPro" id="IPR056068">
    <property type="entry name" value="EMF2-like_DUF7651"/>
</dbReference>
<dbReference type="GO" id="GO:0031490">
    <property type="term" value="F:chromatin DNA binding"/>
    <property type="evidence" value="ECO:0007669"/>
    <property type="project" value="TreeGrafter"/>
</dbReference>
<evidence type="ECO:0000259" key="8">
    <source>
        <dbReference type="Pfam" id="PF09733"/>
    </source>
</evidence>
<name>K4FQE5_9BRAS</name>
<keyword evidence="2" id="KW-0479">Metal-binding</keyword>
<evidence type="ECO:0000259" key="9">
    <source>
        <dbReference type="Pfam" id="PF24663"/>
    </source>
</evidence>
<evidence type="ECO:0000256" key="2">
    <source>
        <dbReference type="ARBA" id="ARBA00022723"/>
    </source>
</evidence>
<evidence type="ECO:0000256" key="1">
    <source>
        <dbReference type="ARBA" id="ARBA00007416"/>
    </source>
</evidence>
<evidence type="ECO:0000256" key="5">
    <source>
        <dbReference type="ARBA" id="ARBA00023015"/>
    </source>
</evidence>
<dbReference type="PANTHER" id="PTHR22597:SF22">
    <property type="entry name" value="POLYCOMB GROUP PROTEIN EMBRYONIC FLOWER 2-RELATED"/>
    <property type="match status" value="1"/>
</dbReference>
<sequence length="369" mass="42632">MCHEDSRLRISQEEEVAAEESLAAYCKPVELYNILERRSLRNPLFLQRCLHYKIEAKHKRRIQMSVFLSGTIDAGVQTQKLFPLYILLARLVSPKPVAELVRRILSLVLIQARFIQKSPNMDLGQRVDSVSLVEMQPCFIKVTEEYQAVNVSLKTEPMMSEHLTLPDYKNSSICNSSKKFRRRRQKSQVRSSRQGPHLGLGCEVLEKTDDAHSVRSEKSRIPPGKQYERIGGTESGQRVPPGTSPADMQSCGDPDYVQSIAGSTMLQFAKTRKLSIERSDLRNRSLLQKRQFFHSHRAQPMALEQVLSDRDSEDEVDDDVADFEDRRMLDDFVDVTKDEKQIMHMWNSFVRKQRYVIYLFSVHVMINII</sequence>
<evidence type="ECO:0000256" key="6">
    <source>
        <dbReference type="ARBA" id="ARBA00023163"/>
    </source>
</evidence>
<feature type="domain" description="DUF7651" evidence="9">
    <location>
        <begin position="51"/>
        <end position="99"/>
    </location>
</feature>
<dbReference type="CDD" id="cd21553">
    <property type="entry name" value="VEFS-box_EMF2-like"/>
    <property type="match status" value="1"/>
</dbReference>
<dbReference type="PANTHER" id="PTHR22597">
    <property type="entry name" value="POLYCOMB GROUP PROTEIN"/>
    <property type="match status" value="1"/>
</dbReference>
<dbReference type="EMBL" id="JX003248">
    <property type="protein sequence ID" value="AFJ66210.1"/>
    <property type="molecule type" value="Genomic_DNA"/>
</dbReference>
<feature type="region of interest" description="Disordered" evidence="7">
    <location>
        <begin position="176"/>
        <end position="255"/>
    </location>
</feature>
<reference evidence="10" key="2">
    <citation type="submission" date="2012-05" db="EMBL/GenBank/DDBJ databases">
        <authorList>
            <person name="Savar N.S."/>
            <person name="Jahanian-Najafabadi A."/>
            <person name="Bouzari S."/>
        </authorList>
    </citation>
    <scope>NUCLEOTIDE SEQUENCE</scope>
</reference>
<dbReference type="Pfam" id="PF09733">
    <property type="entry name" value="VEFS-Box"/>
    <property type="match status" value="1"/>
</dbReference>
<keyword evidence="4" id="KW-0862">Zinc</keyword>
<keyword evidence="3" id="KW-0863">Zinc-finger</keyword>
<keyword evidence="6" id="KW-0804">Transcription</keyword>
<evidence type="ECO:0000313" key="10">
    <source>
        <dbReference type="EMBL" id="AFJ66210.1"/>
    </source>
</evidence>